<accession>Q6IL97</accession>
<dbReference type="EMBL" id="BK002119">
    <property type="protein sequence ID" value="DAA02964.1"/>
    <property type="molecule type" value="Genomic_DNA"/>
</dbReference>
<name>Q6IL97_DROME</name>
<organism evidence="1">
    <name type="scientific">Drosophila melanogaster</name>
    <name type="common">Fruit fly</name>
    <dbReference type="NCBI Taxonomy" id="7227"/>
    <lineage>
        <taxon>Eukaryota</taxon>
        <taxon>Metazoa</taxon>
        <taxon>Ecdysozoa</taxon>
        <taxon>Arthropoda</taxon>
        <taxon>Hexapoda</taxon>
        <taxon>Insecta</taxon>
        <taxon>Pterygota</taxon>
        <taxon>Neoptera</taxon>
        <taxon>Endopterygota</taxon>
        <taxon>Diptera</taxon>
        <taxon>Brachycera</taxon>
        <taxon>Muscomorpha</taxon>
        <taxon>Ephydroidea</taxon>
        <taxon>Drosophilidae</taxon>
        <taxon>Drosophila</taxon>
        <taxon>Sophophora</taxon>
    </lineage>
</organism>
<dbReference type="AlphaFoldDB" id="Q6IL97"/>
<sequence>MQNSRMRNPSFPAGELCLQPSSLKPPLCRLTSRAKPTRLVRRKKGGGPWIVISTTKGNYAITIAKKRCIFEILEGKRLIASSGRGKQGLQRFSAREPTLSFMQKCRPLMCAGVRPSQSMWHVDRGRHTGSRTQDIFMSCIVNFTRQLVCSPFPRPCPGPWSFLAPCPHLPPTNPLECILLLLTIRGTFN</sequence>
<proteinExistence type="predicted"/>
<reference evidence="1" key="1">
    <citation type="journal article" date="2003" name="Genome Biol.">
        <title>An integrated gene annotation and transcriptional profiling approach towards the full gene content of the Drosophila genome.</title>
        <authorList>
            <person name="Hild M."/>
            <person name="Beckmann B."/>
            <person name="Haas S.A."/>
            <person name="Koch B."/>
            <person name="Solovyev V."/>
            <person name="Busold C."/>
            <person name="Fellenberg K."/>
            <person name="Boutros M."/>
            <person name="Vingron M."/>
            <person name="Sauer F."/>
            <person name="Hoheisel J.D."/>
            <person name="Paro R."/>
        </authorList>
    </citation>
    <scope>NUCLEOTIDE SEQUENCE</scope>
</reference>
<evidence type="ECO:0000313" key="1">
    <source>
        <dbReference type="EMBL" id="DAA02964.1"/>
    </source>
</evidence>
<protein>
    <submittedName>
        <fullName evidence="1">HDC09977</fullName>
    </submittedName>
</protein>
<gene>
    <name evidence="1" type="ORF">HDC09977</name>
</gene>